<feature type="transmembrane region" description="Helical" evidence="1">
    <location>
        <begin position="38"/>
        <end position="57"/>
    </location>
</feature>
<protein>
    <submittedName>
        <fullName evidence="2">Uncharacterized protein</fullName>
    </submittedName>
</protein>
<organism evidence="2 3">
    <name type="scientific">Flavivirga aquatica</name>
    <dbReference type="NCBI Taxonomy" id="1849968"/>
    <lineage>
        <taxon>Bacteria</taxon>
        <taxon>Pseudomonadati</taxon>
        <taxon>Bacteroidota</taxon>
        <taxon>Flavobacteriia</taxon>
        <taxon>Flavobacteriales</taxon>
        <taxon>Flavobacteriaceae</taxon>
        <taxon>Flavivirga</taxon>
    </lineage>
</organism>
<keyword evidence="1" id="KW-0472">Membrane</keyword>
<proteinExistence type="predicted"/>
<dbReference type="STRING" id="1849968.A8C32_18975"/>
<dbReference type="RefSeq" id="WP_069831005.1">
    <property type="nucleotide sequence ID" value="NZ_MDJD01000049.1"/>
</dbReference>
<dbReference type="AlphaFoldDB" id="A0A1E5T405"/>
<feature type="transmembrane region" description="Helical" evidence="1">
    <location>
        <begin position="5"/>
        <end position="26"/>
    </location>
</feature>
<evidence type="ECO:0000256" key="1">
    <source>
        <dbReference type="SAM" id="Phobius"/>
    </source>
</evidence>
<evidence type="ECO:0000313" key="3">
    <source>
        <dbReference type="Proteomes" id="UP000095713"/>
    </source>
</evidence>
<evidence type="ECO:0000313" key="2">
    <source>
        <dbReference type="EMBL" id="OEK06115.1"/>
    </source>
</evidence>
<gene>
    <name evidence="2" type="ORF">A8C32_18975</name>
</gene>
<keyword evidence="1" id="KW-0812">Transmembrane</keyword>
<feature type="transmembrane region" description="Helical" evidence="1">
    <location>
        <begin position="66"/>
        <end position="87"/>
    </location>
</feature>
<name>A0A1E5T405_9FLAO</name>
<comment type="caution">
    <text evidence="2">The sequence shown here is derived from an EMBL/GenBank/DDBJ whole genome shotgun (WGS) entry which is preliminary data.</text>
</comment>
<dbReference type="OrthoDB" id="981687at2"/>
<feature type="transmembrane region" description="Helical" evidence="1">
    <location>
        <begin position="99"/>
        <end position="117"/>
    </location>
</feature>
<keyword evidence="1" id="KW-1133">Transmembrane helix</keyword>
<accession>A0A1E5T405</accession>
<keyword evidence="3" id="KW-1185">Reference proteome</keyword>
<dbReference type="InterPro" id="IPR046166">
    <property type="entry name" value="DUF6168"/>
</dbReference>
<sequence length="124" mass="13858">MIKRIIYATIVISLLFIVAFNLHNYINTSILSFSLLNVYSFHAIAAIIVCIVVELVASKLPNQAGYAYLMLIFFKIGAFVLLFQTSVFSKVDLTQSDRVGLVAPLFVFLLAEAFIVYKTLNISN</sequence>
<dbReference type="Pfam" id="PF19665">
    <property type="entry name" value="DUF6168"/>
    <property type="match status" value="1"/>
</dbReference>
<reference evidence="2 3" key="1">
    <citation type="submission" date="2016-05" db="EMBL/GenBank/DDBJ databases">
        <title>Draft Genome Sequence of Algibacter sp. Strain SK-16 Isolated from the Surface Water of Aburatsubo Inlet.</title>
        <authorList>
            <person name="Wong S.-K."/>
            <person name="Yoshizawa S."/>
            <person name="Nakajima Y."/>
            <person name="Ogura Y."/>
            <person name="Tetsuya H."/>
            <person name="Hamasaki K."/>
        </authorList>
    </citation>
    <scope>NUCLEOTIDE SEQUENCE [LARGE SCALE GENOMIC DNA]</scope>
    <source>
        <strain evidence="2 3">SK-16</strain>
    </source>
</reference>
<dbReference type="EMBL" id="MDJD01000049">
    <property type="protein sequence ID" value="OEK06115.1"/>
    <property type="molecule type" value="Genomic_DNA"/>
</dbReference>
<dbReference type="Proteomes" id="UP000095713">
    <property type="component" value="Unassembled WGS sequence"/>
</dbReference>